<dbReference type="GO" id="GO:0046695">
    <property type="term" value="C:SLIK (SAGA-like) complex"/>
    <property type="evidence" value="ECO:0007669"/>
    <property type="project" value="InterPro"/>
</dbReference>
<dbReference type="Pfam" id="PF00439">
    <property type="entry name" value="Bromodomain"/>
    <property type="match status" value="1"/>
</dbReference>
<evidence type="ECO:0000256" key="1">
    <source>
        <dbReference type="ARBA" id="ARBA00023117"/>
    </source>
</evidence>
<accession>A0A4Y7Q5F4</accession>
<dbReference type="EMBL" id="ML170172">
    <property type="protein sequence ID" value="TDL22893.1"/>
    <property type="molecule type" value="Genomic_DNA"/>
</dbReference>
<dbReference type="PRINTS" id="PR00503">
    <property type="entry name" value="BROMODOMAIN"/>
</dbReference>
<dbReference type="GO" id="GO:0006325">
    <property type="term" value="P:chromatin organization"/>
    <property type="evidence" value="ECO:0007669"/>
    <property type="project" value="UniProtKB-ARBA"/>
</dbReference>
<evidence type="ECO:0000256" key="3">
    <source>
        <dbReference type="SAM" id="MobiDB-lite"/>
    </source>
</evidence>
<feature type="compositionally biased region" description="Low complexity" evidence="3">
    <location>
        <begin position="813"/>
        <end position="832"/>
    </location>
</feature>
<feature type="compositionally biased region" description="Pro residues" evidence="3">
    <location>
        <begin position="837"/>
        <end position="850"/>
    </location>
</feature>
<evidence type="ECO:0000313" key="5">
    <source>
        <dbReference type="EMBL" id="TDL22893.1"/>
    </source>
</evidence>
<dbReference type="GO" id="GO:0000124">
    <property type="term" value="C:SAGA complex"/>
    <property type="evidence" value="ECO:0007669"/>
    <property type="project" value="InterPro"/>
</dbReference>
<evidence type="ECO:0000313" key="6">
    <source>
        <dbReference type="Proteomes" id="UP000294933"/>
    </source>
</evidence>
<sequence>MNNLLQSLSSQRLQLCVPDTDLKRLLSAVKEGRSHDAKLADAFYDSLEGVLHDLRTVTLDNRDAEAFLKPVSKTDYPDYYEIITNPMDLQTMLKKVKQKHYKSKREFQDDLELIWSNCFVYNTGDGHPLRLCATRLKAKATRLLHNITDRKERVDPTVPSNLSISLASSPAPAPAPPKLNGIALNGHSHNNRQRSTPPAPTPLVKLKSPSETPTPGLMAAPMTLAATVYPIPPALTKPVIREVPFLETPAFVRTPSGMATFMQLDAQLDGGGGASTSSTAVLVDRLRSLAGIELFDSDSEMDVDVDVPVNGDVGDKRKIAINGIHRPRKRARMHSRTPRSSSSSQAQDPVELWWDATRSCTLMANAVPTLKYSSSSSRTPSSSTLNSKSPPTTTQQGRQGKLSMKRKPRKQKRKPPEQSGSGEGTLLAIMNNNIRTMKRVRRTHDKFLALNPGSAGGADDSGLGGGGGGNSSGVGIGAAGSGSGVADGSMSMSMSMSMSTTATMGMGMGIGMGMGGVGRVGSPGIEEEEVDVRVDDAPWRPRGRGLAMGEREAGSRGVLWTSKAALDVFAGVTAEYLLNVGRTIRFMCDKYSRTMTPEEIILHTLFESGITHIRDLERYIKDDVIRYGGRLSDLEKKLVGAYREVTAVDALDDDAFFGNEDDDEEENELVMGNFADAFGEDFLGLRELGIAGEHGLSSLTVPKKLLKGKYKGRLGNPDDSAKPTEPPPPYPPPPPFIPLDTHKLEDQIGLLRPFYLQKFSSLPAASAAFIAPQPQPQPQPSTTLPPASAPALPAAAASSLQVSTEFQLGAGTPTLPQQPSASAPAPARPLLPIVNPSAPPVVLPEDPPNPTRTKIGPLGQILKTGATGASAKKKAKAKEPAAAGSGDHSALGSGGGDSAGAGGGGGEASKKKKTAGTGKKKEKGKSEAPLPAVVVASA</sequence>
<dbReference type="GO" id="GO:0005198">
    <property type="term" value="F:structural molecule activity"/>
    <property type="evidence" value="ECO:0007669"/>
    <property type="project" value="TreeGrafter"/>
</dbReference>
<dbReference type="PROSITE" id="PS50014">
    <property type="entry name" value="BROMODOMAIN_2"/>
    <property type="match status" value="1"/>
</dbReference>
<feature type="compositionally biased region" description="Basic residues" evidence="3">
    <location>
        <begin position="910"/>
        <end position="923"/>
    </location>
</feature>
<reference evidence="5 6" key="1">
    <citation type="submission" date="2018-06" db="EMBL/GenBank/DDBJ databases">
        <title>A transcriptomic atlas of mushroom development highlights an independent origin of complex multicellularity.</title>
        <authorList>
            <consortium name="DOE Joint Genome Institute"/>
            <person name="Krizsan K."/>
            <person name="Almasi E."/>
            <person name="Merenyi Z."/>
            <person name="Sahu N."/>
            <person name="Viragh M."/>
            <person name="Koszo T."/>
            <person name="Mondo S."/>
            <person name="Kiss B."/>
            <person name="Balint B."/>
            <person name="Kues U."/>
            <person name="Barry K."/>
            <person name="Hegedus J.C."/>
            <person name="Henrissat B."/>
            <person name="Johnson J."/>
            <person name="Lipzen A."/>
            <person name="Ohm R."/>
            <person name="Nagy I."/>
            <person name="Pangilinan J."/>
            <person name="Yan J."/>
            <person name="Xiong Y."/>
            <person name="Grigoriev I.V."/>
            <person name="Hibbett D.S."/>
            <person name="Nagy L.G."/>
        </authorList>
    </citation>
    <scope>NUCLEOTIDE SEQUENCE [LARGE SCALE GENOMIC DNA]</scope>
    <source>
        <strain evidence="5 6">SZMC22713</strain>
    </source>
</reference>
<dbReference type="PANTHER" id="PTHR47343">
    <property type="entry name" value="TRANSCRIPTIONAL ACTIVATOR SPT7"/>
    <property type="match status" value="1"/>
</dbReference>
<gene>
    <name evidence="5" type="ORF">BD410DRAFT_897775</name>
</gene>
<feature type="compositionally biased region" description="Basic residues" evidence="3">
    <location>
        <begin position="325"/>
        <end position="337"/>
    </location>
</feature>
<dbReference type="STRING" id="50990.A0A4Y7Q5F4"/>
<feature type="region of interest" description="Disordered" evidence="3">
    <location>
        <begin position="710"/>
        <end position="741"/>
    </location>
</feature>
<dbReference type="Proteomes" id="UP000294933">
    <property type="component" value="Unassembled WGS sequence"/>
</dbReference>
<feature type="compositionally biased region" description="Pro residues" evidence="3">
    <location>
        <begin position="724"/>
        <end position="737"/>
    </location>
</feature>
<feature type="compositionally biased region" description="Low complexity" evidence="3">
    <location>
        <begin position="370"/>
        <end position="394"/>
    </location>
</feature>
<dbReference type="Gene3D" id="1.10.20.10">
    <property type="entry name" value="Histone, subunit A"/>
    <property type="match status" value="1"/>
</dbReference>
<feature type="region of interest" description="Disordered" evidence="3">
    <location>
        <begin position="180"/>
        <end position="211"/>
    </location>
</feature>
<feature type="region of interest" description="Disordered" evidence="3">
    <location>
        <begin position="318"/>
        <end position="349"/>
    </location>
</feature>
<feature type="compositionally biased region" description="Low complexity" evidence="3">
    <location>
        <begin position="880"/>
        <end position="891"/>
    </location>
</feature>
<dbReference type="InterPro" id="IPR009072">
    <property type="entry name" value="Histone-fold"/>
</dbReference>
<evidence type="ECO:0000259" key="4">
    <source>
        <dbReference type="PROSITE" id="PS50014"/>
    </source>
</evidence>
<name>A0A4Y7Q5F4_9AGAM</name>
<organism evidence="5 6">
    <name type="scientific">Rickenella mellea</name>
    <dbReference type="NCBI Taxonomy" id="50990"/>
    <lineage>
        <taxon>Eukaryota</taxon>
        <taxon>Fungi</taxon>
        <taxon>Dikarya</taxon>
        <taxon>Basidiomycota</taxon>
        <taxon>Agaricomycotina</taxon>
        <taxon>Agaricomycetes</taxon>
        <taxon>Hymenochaetales</taxon>
        <taxon>Rickenellaceae</taxon>
        <taxon>Rickenella</taxon>
    </lineage>
</organism>
<feature type="region of interest" description="Disordered" evidence="3">
    <location>
        <begin position="370"/>
        <end position="427"/>
    </location>
</feature>
<dbReference type="VEuPathDB" id="FungiDB:BD410DRAFT_897775"/>
<dbReference type="CDD" id="cd22927">
    <property type="entry name" value="HFD_SPT7"/>
    <property type="match status" value="1"/>
</dbReference>
<dbReference type="Gene3D" id="1.20.920.10">
    <property type="entry name" value="Bromodomain-like"/>
    <property type="match status" value="1"/>
</dbReference>
<dbReference type="PROSITE" id="PS00633">
    <property type="entry name" value="BROMODOMAIN_1"/>
    <property type="match status" value="1"/>
</dbReference>
<feature type="compositionally biased region" description="Low complexity" evidence="3">
    <location>
        <begin position="780"/>
        <end position="801"/>
    </location>
</feature>
<feature type="compositionally biased region" description="Gly residues" evidence="3">
    <location>
        <begin position="892"/>
        <end position="907"/>
    </location>
</feature>
<proteinExistence type="predicted"/>
<dbReference type="AlphaFoldDB" id="A0A4Y7Q5F4"/>
<dbReference type="InterPro" id="IPR037782">
    <property type="entry name" value="Spt7"/>
</dbReference>
<dbReference type="InterPro" id="IPR001487">
    <property type="entry name" value="Bromodomain"/>
</dbReference>
<dbReference type="OrthoDB" id="21449at2759"/>
<dbReference type="SUPFAM" id="SSF47370">
    <property type="entry name" value="Bromodomain"/>
    <property type="match status" value="1"/>
</dbReference>
<feature type="domain" description="Bromo" evidence="4">
    <location>
        <begin position="59"/>
        <end position="129"/>
    </location>
</feature>
<keyword evidence="1 2" id="KW-0103">Bromodomain</keyword>
<dbReference type="InterPro" id="IPR036427">
    <property type="entry name" value="Bromodomain-like_sf"/>
</dbReference>
<keyword evidence="6" id="KW-1185">Reference proteome</keyword>
<dbReference type="SMART" id="SM00297">
    <property type="entry name" value="BROMO"/>
    <property type="match status" value="1"/>
</dbReference>
<dbReference type="GO" id="GO:0046982">
    <property type="term" value="F:protein heterodimerization activity"/>
    <property type="evidence" value="ECO:0007669"/>
    <property type="project" value="InterPro"/>
</dbReference>
<dbReference type="InterPro" id="IPR018359">
    <property type="entry name" value="Bromodomain_CS"/>
</dbReference>
<feature type="compositionally biased region" description="Basic residues" evidence="3">
    <location>
        <begin position="403"/>
        <end position="413"/>
    </location>
</feature>
<feature type="region of interest" description="Disordered" evidence="3">
    <location>
        <begin position="770"/>
        <end position="938"/>
    </location>
</feature>
<protein>
    <recommendedName>
        <fullName evidence="4">Bromo domain-containing protein</fullName>
    </recommendedName>
</protein>
<dbReference type="GO" id="GO:0006357">
    <property type="term" value="P:regulation of transcription by RNA polymerase II"/>
    <property type="evidence" value="ECO:0007669"/>
    <property type="project" value="TreeGrafter"/>
</dbReference>
<evidence type="ECO:0000256" key="2">
    <source>
        <dbReference type="PROSITE-ProRule" id="PRU00035"/>
    </source>
</evidence>
<dbReference type="PANTHER" id="PTHR47343:SF1">
    <property type="entry name" value="TRANSCRIPTIONAL ACTIVATOR SPT7"/>
    <property type="match status" value="1"/>
</dbReference>